<comment type="subcellular location">
    <subcellularLocation>
        <location evidence="1 4">Archaeal flagellum</location>
    </subcellularLocation>
</comment>
<comment type="caution">
    <text evidence="6">The sequence shown here is derived from an EMBL/GenBank/DDBJ whole genome shotgun (WGS) entry which is preliminary data.</text>
</comment>
<dbReference type="InterPro" id="IPR013373">
    <property type="entry name" value="Flagellin/pilin_N_arc"/>
</dbReference>
<proteinExistence type="inferred from homology"/>
<dbReference type="NCBIfam" id="NF006325">
    <property type="entry name" value="PRK08541.1"/>
    <property type="match status" value="1"/>
</dbReference>
<dbReference type="PANTHER" id="PTHR35903">
    <property type="entry name" value="FLAGELLIN B1"/>
    <property type="match status" value="1"/>
</dbReference>
<keyword evidence="3 4" id="KW-0974">Archaeal flagellum</keyword>
<dbReference type="InterPro" id="IPR002774">
    <property type="entry name" value="Flagellin_arc-type"/>
</dbReference>
<dbReference type="EMBL" id="JACDUL010000001">
    <property type="protein sequence ID" value="MBA2861666.1"/>
    <property type="molecule type" value="Genomic_DNA"/>
</dbReference>
<dbReference type="GO" id="GO:0097588">
    <property type="term" value="P:archaeal or bacterial-type flagellum-dependent cell motility"/>
    <property type="evidence" value="ECO:0007669"/>
    <property type="project" value="InterPro"/>
</dbReference>
<evidence type="ECO:0000256" key="5">
    <source>
        <dbReference type="SAM" id="Phobius"/>
    </source>
</evidence>
<keyword evidence="5" id="KW-0812">Transmembrane</keyword>
<keyword evidence="5" id="KW-0472">Membrane</keyword>
<keyword evidence="6" id="KW-0969">Cilium</keyword>
<evidence type="ECO:0000313" key="7">
    <source>
        <dbReference type="Proteomes" id="UP000533207"/>
    </source>
</evidence>
<accession>A0A7J9PFY1</accession>
<dbReference type="Pfam" id="PF01917">
    <property type="entry name" value="Flagellin_arch-type"/>
    <property type="match status" value="1"/>
</dbReference>
<dbReference type="GO" id="GO:0097589">
    <property type="term" value="C:archaeal-type flagellum"/>
    <property type="evidence" value="ECO:0007669"/>
    <property type="project" value="UniProtKB-SubCell"/>
</dbReference>
<dbReference type="GO" id="GO:0005198">
    <property type="term" value="F:structural molecule activity"/>
    <property type="evidence" value="ECO:0007669"/>
    <property type="project" value="InterPro"/>
</dbReference>
<dbReference type="PANTHER" id="PTHR35903:SF1">
    <property type="entry name" value="FLAGELLIN B1"/>
    <property type="match status" value="1"/>
</dbReference>
<feature type="transmembrane region" description="Helical" evidence="5">
    <location>
        <begin position="12"/>
        <end position="37"/>
    </location>
</feature>
<comment type="similarity">
    <text evidence="2 4">Belongs to the archaeal flagellin family.</text>
</comment>
<keyword evidence="6" id="KW-0966">Cell projection</keyword>
<dbReference type="NCBIfam" id="TIGR02537">
    <property type="entry name" value="arch_flag_Nterm"/>
    <property type="match status" value="1"/>
</dbReference>
<name>A0A7J9PFY1_METMI</name>
<keyword evidence="6" id="KW-0282">Flagellum</keyword>
<comment type="function">
    <text evidence="4">Flagellin is the subunit protein which polymerizes to form the filaments of archaeal flagella.</text>
</comment>
<dbReference type="RefSeq" id="WP_011977322.1">
    <property type="nucleotide sequence ID" value="NZ_JACDUL010000001.1"/>
</dbReference>
<evidence type="ECO:0000256" key="2">
    <source>
        <dbReference type="ARBA" id="ARBA00010256"/>
    </source>
</evidence>
<dbReference type="Proteomes" id="UP000533207">
    <property type="component" value="Unassembled WGS sequence"/>
</dbReference>
<organism evidence="6 7">
    <name type="scientific">Methanococcus maripaludis</name>
    <name type="common">Methanococcus deltae</name>
    <dbReference type="NCBI Taxonomy" id="39152"/>
    <lineage>
        <taxon>Archaea</taxon>
        <taxon>Methanobacteriati</taxon>
        <taxon>Methanobacteriota</taxon>
        <taxon>Methanomada group</taxon>
        <taxon>Methanococci</taxon>
        <taxon>Methanococcales</taxon>
        <taxon>Methanococcaceae</taxon>
        <taxon>Methanococcus</taxon>
    </lineage>
</organism>
<sequence>MKITEFMKSKKGASGIGTLIVFIAMVLVAAVAASVLINTSGFLQQKAATTGKESTEQVASGLQVLNVMGYTSATNVDYVAIYATPNAGSSSIDLSQATLMISAGTNRFIKTYDSEAANLAFTDYEETATTDKNIFATDDATGNDCWKYVDTADNEFGIAVIQDADNTVSAANPVINKGDIVVITMKKGTLSLSTRTPVSGEIQPEFGAPGVISFTTPATYLNGKVVELQ</sequence>
<keyword evidence="5" id="KW-1133">Transmembrane helix</keyword>
<dbReference type="AlphaFoldDB" id="A0A7J9PFY1"/>
<gene>
    <name evidence="6" type="ORF">HNP90_000526</name>
</gene>
<evidence type="ECO:0000256" key="3">
    <source>
        <dbReference type="ARBA" id="ARBA00022440"/>
    </source>
</evidence>
<evidence type="ECO:0000256" key="1">
    <source>
        <dbReference type="ARBA" id="ARBA00004618"/>
    </source>
</evidence>
<evidence type="ECO:0000256" key="4">
    <source>
        <dbReference type="RuleBase" id="RU361282"/>
    </source>
</evidence>
<reference evidence="6 7" key="1">
    <citation type="submission" date="2020-07" db="EMBL/GenBank/DDBJ databases">
        <title>Genomic Encyclopedia of Type Strains, Phase IV (KMG-V): Genome sequencing to study the core and pangenomes of soil and plant-associated prokaryotes.</title>
        <authorList>
            <person name="Whitman W."/>
        </authorList>
    </citation>
    <scope>NUCLEOTIDE SEQUENCE [LARGE SCALE GENOMIC DNA]</scope>
    <source>
        <strain evidence="6 7">C8</strain>
    </source>
</reference>
<protein>
    <recommendedName>
        <fullName evidence="4">Flagellin</fullName>
    </recommendedName>
</protein>
<evidence type="ECO:0000313" key="6">
    <source>
        <dbReference type="EMBL" id="MBA2861666.1"/>
    </source>
</evidence>